<dbReference type="PANTHER" id="PTHR44757">
    <property type="entry name" value="DIGUANYLATE CYCLASE DGCP"/>
    <property type="match status" value="1"/>
</dbReference>
<dbReference type="InterPro" id="IPR001633">
    <property type="entry name" value="EAL_dom"/>
</dbReference>
<dbReference type="InterPro" id="IPR029787">
    <property type="entry name" value="Nucleotide_cyclase"/>
</dbReference>
<dbReference type="Pfam" id="PF00990">
    <property type="entry name" value="GGDEF"/>
    <property type="match status" value="1"/>
</dbReference>
<evidence type="ECO:0000313" key="4">
    <source>
        <dbReference type="Proteomes" id="UP000032336"/>
    </source>
</evidence>
<keyword evidence="4" id="KW-1185">Reference proteome</keyword>
<proteinExistence type="predicted"/>
<dbReference type="InterPro" id="IPR052155">
    <property type="entry name" value="Biofilm_reg_signaling"/>
</dbReference>
<gene>
    <name evidence="3" type="primary">cph21</name>
    <name evidence="3" type="ORF">FEAC_20450</name>
</gene>
<dbReference type="Pfam" id="PF00563">
    <property type="entry name" value="EAL"/>
    <property type="match status" value="1"/>
</dbReference>
<feature type="domain" description="EAL" evidence="2">
    <location>
        <begin position="170"/>
        <end position="420"/>
    </location>
</feature>
<dbReference type="Gene3D" id="3.30.70.270">
    <property type="match status" value="1"/>
</dbReference>
<comment type="caution">
    <text evidence="3">The sequence shown here is derived from an EMBL/GenBank/DDBJ whole genome shotgun (WGS) entry which is preliminary data.</text>
</comment>
<evidence type="ECO:0000313" key="3">
    <source>
        <dbReference type="EMBL" id="KJE76183.1"/>
    </source>
</evidence>
<accession>A0A0D8FSC1</accession>
<evidence type="ECO:0000256" key="1">
    <source>
        <dbReference type="SAM" id="MobiDB-lite"/>
    </source>
</evidence>
<dbReference type="InterPro" id="IPR000160">
    <property type="entry name" value="GGDEF_dom"/>
</dbReference>
<protein>
    <submittedName>
        <fullName evidence="3">Phytochrome-like protein cph2</fullName>
    </submittedName>
</protein>
<dbReference type="Proteomes" id="UP000032336">
    <property type="component" value="Unassembled WGS sequence"/>
</dbReference>
<organism evidence="3 4">
    <name type="scientific">Ferrimicrobium acidiphilum DSM 19497</name>
    <dbReference type="NCBI Taxonomy" id="1121877"/>
    <lineage>
        <taxon>Bacteria</taxon>
        <taxon>Bacillati</taxon>
        <taxon>Actinomycetota</taxon>
        <taxon>Acidimicrobiia</taxon>
        <taxon>Acidimicrobiales</taxon>
        <taxon>Acidimicrobiaceae</taxon>
        <taxon>Ferrimicrobium</taxon>
    </lineage>
</organism>
<dbReference type="OrthoDB" id="23692at2"/>
<dbReference type="InterPro" id="IPR035919">
    <property type="entry name" value="EAL_sf"/>
</dbReference>
<sequence>MRGGITSKRLPHASGGEPEEFFWVDERDEMPHASGGCWRQHSCRKPGERTPLTANSKTRPVFANYCLPGTVANAHDDDSDNRFVSNRRTPCRHTMDMQMAERLQEALADPFDIAGHQLFISASIGVATTPATDPDTFLRDADTAMYQAKKSGRNRCTAFHPGLHEQTSRHLRRASELHGALERNELRVFYQPLLSLASGEVIAFEALLRWEHPIEGMLFPEEFITVAEDAGLMPAIGAWVLLEACSQTARWTQDYSGLSISVNVSPHQITEELIVHVQSALAASDLSPSQLVLEVTESAVVAIANVSVLERLREIGIRISVDDFGTGFSSLAQLQELPVDELKIDRAFVQRLAGTEADAAIVTSIIELAHTIGLNAVAEGVETTAQAAAVRSLGCDSGQGYLWSRPVGFKSVPALLQRLKNPEPSDPRHPSLGTPGATPL</sequence>
<feature type="compositionally biased region" description="Basic and acidic residues" evidence="1">
    <location>
        <begin position="420"/>
        <end position="429"/>
    </location>
</feature>
<dbReference type="SUPFAM" id="SSF55073">
    <property type="entry name" value="Nucleotide cyclase"/>
    <property type="match status" value="1"/>
</dbReference>
<reference evidence="3 4" key="1">
    <citation type="submission" date="2015-01" db="EMBL/GenBank/DDBJ databases">
        <title>Draft genome of the acidophilic iron oxidizer Ferrimicrobium acidiphilum strain T23.</title>
        <authorList>
            <person name="Poehlein A."/>
            <person name="Eisen S."/>
            <person name="Schloemann M."/>
            <person name="Johnson B.D."/>
            <person name="Daniel R."/>
            <person name="Muehling M."/>
        </authorList>
    </citation>
    <scope>NUCLEOTIDE SEQUENCE [LARGE SCALE GENOMIC DNA]</scope>
    <source>
        <strain evidence="3 4">T23</strain>
    </source>
</reference>
<dbReference type="EMBL" id="JXUW01000020">
    <property type="protein sequence ID" value="KJE76183.1"/>
    <property type="molecule type" value="Genomic_DNA"/>
</dbReference>
<dbReference type="PATRIC" id="fig|1121877.4.peg.2278"/>
<dbReference type="InterPro" id="IPR043128">
    <property type="entry name" value="Rev_trsase/Diguanyl_cyclase"/>
</dbReference>
<dbReference type="AlphaFoldDB" id="A0A0D8FSC1"/>
<dbReference type="eggNOG" id="COG5001">
    <property type="taxonomic scope" value="Bacteria"/>
</dbReference>
<evidence type="ECO:0000259" key="2">
    <source>
        <dbReference type="PROSITE" id="PS50883"/>
    </source>
</evidence>
<dbReference type="STRING" id="1121877.FEAC_20450"/>
<dbReference type="PROSITE" id="PS50883">
    <property type="entry name" value="EAL"/>
    <property type="match status" value="1"/>
</dbReference>
<dbReference type="SUPFAM" id="SSF141868">
    <property type="entry name" value="EAL domain-like"/>
    <property type="match status" value="1"/>
</dbReference>
<dbReference type="SMART" id="SM00052">
    <property type="entry name" value="EAL"/>
    <property type="match status" value="1"/>
</dbReference>
<feature type="region of interest" description="Disordered" evidence="1">
    <location>
        <begin position="419"/>
        <end position="440"/>
    </location>
</feature>
<dbReference type="Gene3D" id="3.20.20.450">
    <property type="entry name" value="EAL domain"/>
    <property type="match status" value="1"/>
</dbReference>
<dbReference type="PANTHER" id="PTHR44757:SF2">
    <property type="entry name" value="BIOFILM ARCHITECTURE MAINTENANCE PROTEIN MBAA"/>
    <property type="match status" value="1"/>
</dbReference>
<dbReference type="CDD" id="cd01949">
    <property type="entry name" value="GGDEF"/>
    <property type="match status" value="1"/>
</dbReference>
<dbReference type="CDD" id="cd01948">
    <property type="entry name" value="EAL"/>
    <property type="match status" value="1"/>
</dbReference>
<name>A0A0D8FSC1_9ACTN</name>